<dbReference type="Pfam" id="PF00043">
    <property type="entry name" value="GST_C"/>
    <property type="match status" value="1"/>
</dbReference>
<keyword evidence="10" id="KW-1185">Reference proteome</keyword>
<keyword evidence="3" id="KW-0963">Cytoplasm</keyword>
<dbReference type="GO" id="GO:0006749">
    <property type="term" value="P:glutathione metabolic process"/>
    <property type="evidence" value="ECO:0007669"/>
    <property type="project" value="TreeGrafter"/>
</dbReference>
<dbReference type="InterPro" id="IPR040079">
    <property type="entry name" value="Glutathione_S-Trfase"/>
</dbReference>
<dbReference type="InterPro" id="IPR036249">
    <property type="entry name" value="Thioredoxin-like_sf"/>
</dbReference>
<accession>A0A4X2L8Z1</accession>
<evidence type="ECO:0000256" key="6">
    <source>
        <dbReference type="RuleBase" id="RU003494"/>
    </source>
</evidence>
<evidence type="ECO:0000256" key="4">
    <source>
        <dbReference type="ARBA" id="ARBA00022679"/>
    </source>
</evidence>
<dbReference type="Pfam" id="PF02798">
    <property type="entry name" value="GST_N"/>
    <property type="match status" value="1"/>
</dbReference>
<dbReference type="AlphaFoldDB" id="A0A4X2L8Z1"/>
<organism evidence="9 10">
    <name type="scientific">Vombatus ursinus</name>
    <name type="common">Common wombat</name>
    <dbReference type="NCBI Taxonomy" id="29139"/>
    <lineage>
        <taxon>Eukaryota</taxon>
        <taxon>Metazoa</taxon>
        <taxon>Chordata</taxon>
        <taxon>Craniata</taxon>
        <taxon>Vertebrata</taxon>
        <taxon>Euteleostomi</taxon>
        <taxon>Mammalia</taxon>
        <taxon>Metatheria</taxon>
        <taxon>Diprotodontia</taxon>
        <taxon>Vombatidae</taxon>
        <taxon>Vombatus</taxon>
    </lineage>
</organism>
<dbReference type="InterPro" id="IPR003081">
    <property type="entry name" value="GST_mu"/>
</dbReference>
<evidence type="ECO:0000256" key="3">
    <source>
        <dbReference type="ARBA" id="ARBA00022490"/>
    </source>
</evidence>
<dbReference type="InterPro" id="IPR004045">
    <property type="entry name" value="Glutathione_S-Trfase_N"/>
</dbReference>
<reference evidence="9" key="3">
    <citation type="submission" date="2025-09" db="UniProtKB">
        <authorList>
            <consortium name="Ensembl"/>
        </authorList>
    </citation>
    <scope>IDENTIFICATION</scope>
</reference>
<evidence type="ECO:0000256" key="2">
    <source>
        <dbReference type="ARBA" id="ARBA00005861"/>
    </source>
</evidence>
<dbReference type="PROSITE" id="PS50404">
    <property type="entry name" value="GST_NTER"/>
    <property type="match status" value="1"/>
</dbReference>
<evidence type="ECO:0000259" key="7">
    <source>
        <dbReference type="PROSITE" id="PS50404"/>
    </source>
</evidence>
<dbReference type="SUPFAM" id="SSF47616">
    <property type="entry name" value="GST C-terminal domain-like"/>
    <property type="match status" value="1"/>
</dbReference>
<proteinExistence type="inferred from homology"/>
<dbReference type="PANTHER" id="PTHR11571:SF133">
    <property type="entry name" value="GLUTATHIONE S-TRANSFERASE MU 3"/>
    <property type="match status" value="1"/>
</dbReference>
<dbReference type="Gene3D" id="3.40.30.10">
    <property type="entry name" value="Glutaredoxin"/>
    <property type="match status" value="1"/>
</dbReference>
<dbReference type="PROSITE" id="PS50405">
    <property type="entry name" value="GST_CTER"/>
    <property type="match status" value="1"/>
</dbReference>
<dbReference type="PRINTS" id="PR01267">
    <property type="entry name" value="GSTRNSFRASEM"/>
</dbReference>
<evidence type="ECO:0000256" key="1">
    <source>
        <dbReference type="ARBA" id="ARBA00004496"/>
    </source>
</evidence>
<dbReference type="GO" id="GO:0004364">
    <property type="term" value="F:glutathione transferase activity"/>
    <property type="evidence" value="ECO:0007669"/>
    <property type="project" value="UniProtKB-EC"/>
</dbReference>
<evidence type="ECO:0000313" key="10">
    <source>
        <dbReference type="Proteomes" id="UP000314987"/>
    </source>
</evidence>
<feature type="domain" description="GST N-terminal" evidence="7">
    <location>
        <begin position="1"/>
        <end position="88"/>
    </location>
</feature>
<evidence type="ECO:0000259" key="8">
    <source>
        <dbReference type="PROSITE" id="PS50405"/>
    </source>
</evidence>
<comment type="subcellular location">
    <subcellularLocation>
        <location evidence="1">Cytoplasm</location>
    </subcellularLocation>
</comment>
<comment type="similarity">
    <text evidence="2 6">Belongs to the GST superfamily. Mu family.</text>
</comment>
<dbReference type="Proteomes" id="UP000314987">
    <property type="component" value="Unassembled WGS sequence"/>
</dbReference>
<dbReference type="InterPro" id="IPR050213">
    <property type="entry name" value="GST_superfamily"/>
</dbReference>
<evidence type="ECO:0000313" key="9">
    <source>
        <dbReference type="Ensembl" id="ENSVURP00010018546.1"/>
    </source>
</evidence>
<comment type="catalytic activity">
    <reaction evidence="5 6">
        <text>RX + glutathione = an S-substituted glutathione + a halide anion + H(+)</text>
        <dbReference type="Rhea" id="RHEA:16437"/>
        <dbReference type="ChEBI" id="CHEBI:15378"/>
        <dbReference type="ChEBI" id="CHEBI:16042"/>
        <dbReference type="ChEBI" id="CHEBI:17792"/>
        <dbReference type="ChEBI" id="CHEBI:57925"/>
        <dbReference type="ChEBI" id="CHEBI:90779"/>
        <dbReference type="EC" id="2.5.1.18"/>
    </reaction>
</comment>
<dbReference type="GO" id="GO:0042802">
    <property type="term" value="F:identical protein binding"/>
    <property type="evidence" value="ECO:0007669"/>
    <property type="project" value="UniProtKB-ARBA"/>
</dbReference>
<name>A0A4X2L8Z1_VOMUR</name>
<reference evidence="9" key="2">
    <citation type="submission" date="2025-08" db="UniProtKB">
        <authorList>
            <consortium name="Ensembl"/>
        </authorList>
    </citation>
    <scope>IDENTIFICATION</scope>
</reference>
<dbReference type="SFLD" id="SFLDS00019">
    <property type="entry name" value="Glutathione_Transferase_(cytos"/>
    <property type="match status" value="1"/>
</dbReference>
<dbReference type="EC" id="2.5.1.18" evidence="6"/>
<dbReference type="Gene3D" id="1.20.1050.10">
    <property type="match status" value="1"/>
</dbReference>
<dbReference type="Ensembl" id="ENSVURT00010021080.1">
    <property type="protein sequence ID" value="ENSVURP00010018546.1"/>
    <property type="gene ID" value="ENSVURG00010013260.1"/>
</dbReference>
<evidence type="ECO:0000256" key="5">
    <source>
        <dbReference type="ARBA" id="ARBA00047960"/>
    </source>
</evidence>
<sequence>GPPCLGLLPCSGFTPAACPLLEYTGANYEEKVYHFGDAPDFDKSQWLDVKFSLGLDFPNLPYLIDGDHKITQSSAILRYIWGGGHAGMVEEKKPDFYGLKVRTWPQGKLPPYQLMANVSFFLSQEVLKIEYLEQLPGQLKLFSLFLGKWTWFAGDKITYVDFLVCDVLDQNRKFDPCCLDDFANLKAFLDQFEVMGVEWTGCARLLARPPTLKQINQWSSALIPRFISLAWVPQPSN</sequence>
<dbReference type="PANTHER" id="PTHR11571">
    <property type="entry name" value="GLUTATHIONE S-TRANSFERASE"/>
    <property type="match status" value="1"/>
</dbReference>
<keyword evidence="4 6" id="KW-0808">Transferase</keyword>
<dbReference type="InterPro" id="IPR010987">
    <property type="entry name" value="Glutathione-S-Trfase_C-like"/>
</dbReference>
<dbReference type="InterPro" id="IPR004046">
    <property type="entry name" value="GST_C"/>
</dbReference>
<dbReference type="GeneTree" id="ENSGT00940000154679"/>
<dbReference type="SUPFAM" id="SSF52833">
    <property type="entry name" value="Thioredoxin-like"/>
    <property type="match status" value="1"/>
</dbReference>
<dbReference type="InterPro" id="IPR036282">
    <property type="entry name" value="Glutathione-S-Trfase_C_sf"/>
</dbReference>
<dbReference type="GO" id="GO:0005737">
    <property type="term" value="C:cytoplasm"/>
    <property type="evidence" value="ECO:0007669"/>
    <property type="project" value="UniProtKB-SubCell"/>
</dbReference>
<feature type="domain" description="GST C-terminal" evidence="8">
    <location>
        <begin position="87"/>
        <end position="210"/>
    </location>
</feature>
<dbReference type="STRING" id="29139.ENSVURP00010018546"/>
<dbReference type="FunFam" id="1.20.1050.10:FF:000003">
    <property type="entry name" value="Glutathione S-transferase 2"/>
    <property type="match status" value="1"/>
</dbReference>
<dbReference type="CDD" id="cd03075">
    <property type="entry name" value="GST_N_Mu"/>
    <property type="match status" value="1"/>
</dbReference>
<protein>
    <recommendedName>
        <fullName evidence="6">Glutathione S-transferase</fullName>
        <ecNumber evidence="6">2.5.1.18</ecNumber>
    </recommendedName>
</protein>
<reference evidence="10" key="1">
    <citation type="submission" date="2018-12" db="EMBL/GenBank/DDBJ databases">
        <authorList>
            <person name="Yazar S."/>
        </authorList>
    </citation>
    <scope>NUCLEOTIDE SEQUENCE [LARGE SCALE GENOMIC DNA]</scope>
</reference>